<dbReference type="KEGG" id="soy:115877363"/>
<feature type="domain" description="DDE-1" evidence="1">
    <location>
        <begin position="281"/>
        <end position="376"/>
    </location>
</feature>
<reference evidence="3" key="1">
    <citation type="submission" date="2025-08" db="UniProtKB">
        <authorList>
            <consortium name="RefSeq"/>
        </authorList>
    </citation>
    <scope>IDENTIFICATION</scope>
    <source>
        <tissue evidence="3">Gonads</tissue>
    </source>
</reference>
<dbReference type="InterPro" id="IPR004875">
    <property type="entry name" value="DDE_SF_endonuclease_dom"/>
</dbReference>
<evidence type="ECO:0000259" key="1">
    <source>
        <dbReference type="Pfam" id="PF03184"/>
    </source>
</evidence>
<dbReference type="RefSeq" id="XP_030749369.1">
    <property type="nucleotide sequence ID" value="XM_030893509.1"/>
</dbReference>
<proteinExistence type="predicted"/>
<dbReference type="InterPro" id="IPR036397">
    <property type="entry name" value="RNaseH_sf"/>
</dbReference>
<dbReference type="OrthoDB" id="8187571at2759"/>
<dbReference type="Proteomes" id="UP000504635">
    <property type="component" value="Unplaced"/>
</dbReference>
<gene>
    <name evidence="3" type="primary">LOC115877363</name>
</gene>
<dbReference type="InParanoid" id="A0A6J2XF32"/>
<dbReference type="PANTHER" id="PTHR19303">
    <property type="entry name" value="TRANSPOSON"/>
    <property type="match status" value="1"/>
</dbReference>
<dbReference type="Pfam" id="PF03184">
    <property type="entry name" value="DDE_1"/>
    <property type="match status" value="1"/>
</dbReference>
<name>A0A6J2XF32_SITOR</name>
<sequence length="399" mass="45996">MPRVYKRKTAREVDERRMRNAICAYLKGELGLNASAERFNVKRTTLQSRVKCLLEKKEKEEIIRSMEDSGNESDDQSRLSKYGNKFKTSQIFSVEEERELAKYLKQCSNLNYGLTYHQIEQLAYEYAKGIPGDLVPDKWEERRCAGTEWRKGFMRRNADLSLRKPESTSLMRGTGFNKPRVMEFFDNYEKVIKKYCFKPEQIYNLVETGLSTVLKPVKVVSTKEKKQVGQVSSAERGETVTFVGIINAIGGSIPPVFIFPRLRNIDEYLTDGPIASIALGNKSGWMTSELFIEVLRHIVQKTKCSMENKILLLIDNHESHVSVEAIIFCRDNGIILLSFPPHTTHKLQPLDVAVYGPFKSKLAIAQNDWMIQIQDERWRYGKSQCMQISLIYKLSLHPM</sequence>
<dbReference type="Gene3D" id="3.30.420.10">
    <property type="entry name" value="Ribonuclease H-like superfamily/Ribonuclease H"/>
    <property type="match status" value="1"/>
</dbReference>
<dbReference type="GeneID" id="115877363"/>
<dbReference type="GO" id="GO:0003677">
    <property type="term" value="F:DNA binding"/>
    <property type="evidence" value="ECO:0007669"/>
    <property type="project" value="TreeGrafter"/>
</dbReference>
<dbReference type="InterPro" id="IPR050863">
    <property type="entry name" value="CenT-Element_Derived"/>
</dbReference>
<dbReference type="GO" id="GO:0005634">
    <property type="term" value="C:nucleus"/>
    <property type="evidence" value="ECO:0007669"/>
    <property type="project" value="TreeGrafter"/>
</dbReference>
<organism evidence="2 3">
    <name type="scientific">Sitophilus oryzae</name>
    <name type="common">Rice weevil</name>
    <name type="synonym">Curculio oryzae</name>
    <dbReference type="NCBI Taxonomy" id="7048"/>
    <lineage>
        <taxon>Eukaryota</taxon>
        <taxon>Metazoa</taxon>
        <taxon>Ecdysozoa</taxon>
        <taxon>Arthropoda</taxon>
        <taxon>Hexapoda</taxon>
        <taxon>Insecta</taxon>
        <taxon>Pterygota</taxon>
        <taxon>Neoptera</taxon>
        <taxon>Endopterygota</taxon>
        <taxon>Coleoptera</taxon>
        <taxon>Polyphaga</taxon>
        <taxon>Cucujiformia</taxon>
        <taxon>Curculionidae</taxon>
        <taxon>Dryophthorinae</taxon>
        <taxon>Sitophilus</taxon>
    </lineage>
</organism>
<protein>
    <submittedName>
        <fullName evidence="3">Uncharacterized protein LOC115877363</fullName>
    </submittedName>
</protein>
<evidence type="ECO:0000313" key="3">
    <source>
        <dbReference type="RefSeq" id="XP_030749369.1"/>
    </source>
</evidence>
<keyword evidence="2" id="KW-1185">Reference proteome</keyword>
<dbReference type="AlphaFoldDB" id="A0A6J2XF32"/>
<dbReference type="PANTHER" id="PTHR19303:SF74">
    <property type="entry name" value="POGO TRANSPOSABLE ELEMENT WITH KRAB DOMAIN"/>
    <property type="match status" value="1"/>
</dbReference>
<evidence type="ECO:0000313" key="2">
    <source>
        <dbReference type="Proteomes" id="UP000504635"/>
    </source>
</evidence>
<accession>A0A6J2XF32</accession>